<protein>
    <submittedName>
        <fullName evidence="7">Putative membrane protein YphA (DoxX/SURF4 family)</fullName>
    </submittedName>
</protein>
<dbReference type="AlphaFoldDB" id="A0A7W7H0X6"/>
<organism evidence="7 8">
    <name type="scientific">Actinoplanes octamycinicus</name>
    <dbReference type="NCBI Taxonomy" id="135948"/>
    <lineage>
        <taxon>Bacteria</taxon>
        <taxon>Bacillati</taxon>
        <taxon>Actinomycetota</taxon>
        <taxon>Actinomycetes</taxon>
        <taxon>Micromonosporales</taxon>
        <taxon>Micromonosporaceae</taxon>
        <taxon>Actinoplanes</taxon>
    </lineage>
</organism>
<evidence type="ECO:0000256" key="2">
    <source>
        <dbReference type="ARBA" id="ARBA00022692"/>
    </source>
</evidence>
<keyword evidence="8" id="KW-1185">Reference proteome</keyword>
<gene>
    <name evidence="7" type="ORF">BJY16_005357</name>
</gene>
<comment type="subcellular location">
    <subcellularLocation>
        <location evidence="1">Membrane</location>
        <topology evidence="1">Multi-pass membrane protein</topology>
    </subcellularLocation>
</comment>
<proteinExistence type="predicted"/>
<evidence type="ECO:0000256" key="5">
    <source>
        <dbReference type="SAM" id="Phobius"/>
    </source>
</evidence>
<feature type="domain" description="Methylamine utilisation protein MauE" evidence="6">
    <location>
        <begin position="3"/>
        <end position="122"/>
    </location>
</feature>
<keyword evidence="2 5" id="KW-0812">Transmembrane</keyword>
<evidence type="ECO:0000259" key="6">
    <source>
        <dbReference type="Pfam" id="PF07291"/>
    </source>
</evidence>
<keyword evidence="3 5" id="KW-1133">Transmembrane helix</keyword>
<keyword evidence="4 5" id="KW-0472">Membrane</keyword>
<evidence type="ECO:0000256" key="3">
    <source>
        <dbReference type="ARBA" id="ARBA00022989"/>
    </source>
</evidence>
<feature type="transmembrane region" description="Helical" evidence="5">
    <location>
        <begin position="53"/>
        <end position="77"/>
    </location>
</feature>
<evidence type="ECO:0000313" key="8">
    <source>
        <dbReference type="Proteomes" id="UP000546162"/>
    </source>
</evidence>
<dbReference type="InterPro" id="IPR009908">
    <property type="entry name" value="Methylamine_util_MauE"/>
</dbReference>
<accession>A0A7W7H0X6</accession>
<dbReference type="Pfam" id="PF07291">
    <property type="entry name" value="MauE"/>
    <property type="match status" value="1"/>
</dbReference>
<dbReference type="Proteomes" id="UP000546162">
    <property type="component" value="Unassembled WGS sequence"/>
</dbReference>
<dbReference type="GO" id="GO:0030416">
    <property type="term" value="P:methylamine metabolic process"/>
    <property type="evidence" value="ECO:0007669"/>
    <property type="project" value="InterPro"/>
</dbReference>
<reference evidence="7 8" key="1">
    <citation type="submission" date="2020-08" db="EMBL/GenBank/DDBJ databases">
        <title>Sequencing the genomes of 1000 actinobacteria strains.</title>
        <authorList>
            <person name="Klenk H.-P."/>
        </authorList>
    </citation>
    <scope>NUCLEOTIDE SEQUENCE [LARGE SCALE GENOMIC DNA]</scope>
    <source>
        <strain evidence="7 8">DSM 45809</strain>
    </source>
</reference>
<dbReference type="GO" id="GO:0016020">
    <property type="term" value="C:membrane"/>
    <property type="evidence" value="ECO:0007669"/>
    <property type="project" value="UniProtKB-SubCell"/>
</dbReference>
<feature type="transmembrane region" description="Helical" evidence="5">
    <location>
        <begin position="135"/>
        <end position="152"/>
    </location>
</feature>
<comment type="caution">
    <text evidence="7">The sequence shown here is derived from an EMBL/GenBank/DDBJ whole genome shotgun (WGS) entry which is preliminary data.</text>
</comment>
<sequence>MSASVLIAAVVLAAAIGKIRGGNAAFGRELSELFGLPPPVAAVLAPAVVVAELGWAVLLLAAPVAGAAASVAALTLLTGVTVRSLRDGRGDCRCFGPAARTSPRFGVLRNCLLLVLALLVLVAGPVVLVSPVIDIGLGVVLSLALIRIEVLVKAVRVVAEAT</sequence>
<evidence type="ECO:0000313" key="7">
    <source>
        <dbReference type="EMBL" id="MBB4741898.1"/>
    </source>
</evidence>
<evidence type="ECO:0000256" key="4">
    <source>
        <dbReference type="ARBA" id="ARBA00023136"/>
    </source>
</evidence>
<name>A0A7W7H0X6_9ACTN</name>
<dbReference type="RefSeq" id="WP_185042332.1">
    <property type="nucleotide sequence ID" value="NZ_BAABFG010000005.1"/>
</dbReference>
<evidence type="ECO:0000256" key="1">
    <source>
        <dbReference type="ARBA" id="ARBA00004141"/>
    </source>
</evidence>
<dbReference type="EMBL" id="JACHNB010000001">
    <property type="protein sequence ID" value="MBB4741898.1"/>
    <property type="molecule type" value="Genomic_DNA"/>
</dbReference>
<feature type="transmembrane region" description="Helical" evidence="5">
    <location>
        <begin position="110"/>
        <end position="129"/>
    </location>
</feature>